<sequence>MRLLNTHTLELKTFHQDRPPYGILSHTWTCDEPPFEAFVPRRYLSTSVSRLRKRKYAKVVKSCKLAKERGLDWMWIDTCCIDKSSSTELTEAINSMYAWYEAAEVCFAYMRDVSDTDDPVSEDSSFARSIWFTRGWTLQELVAPRTVEFYSSNWVQIGSKWEYAATIEKITGIHQTVLREPYFSGLKNQRQWSVAQRMSWAANRRTTRPEDLAYSLMGLFNVHMPLLYGEGETNAFIRLQGEISKLVNDQSLFAWGGWPLSADDITEDSLIVGGLLYAQHPSQFSSSGSIIPLRRNDGSLSWTTDFSLPNDGYLRIKLRVVENRTRPDMRESHVAFLECALMHNPNHIIGFFVHQYDRVEGIPVGVHVYKREFATLAKFPRQVAMEAPLVDVFLSTVY</sequence>
<organism evidence="3 4">
    <name type="scientific">Eutypa lata (strain UCR-EL1)</name>
    <name type="common">Grapevine dieback disease fungus</name>
    <name type="synonym">Eutypa armeniacae</name>
    <dbReference type="NCBI Taxonomy" id="1287681"/>
    <lineage>
        <taxon>Eukaryota</taxon>
        <taxon>Fungi</taxon>
        <taxon>Dikarya</taxon>
        <taxon>Ascomycota</taxon>
        <taxon>Pezizomycotina</taxon>
        <taxon>Sordariomycetes</taxon>
        <taxon>Xylariomycetidae</taxon>
        <taxon>Xylariales</taxon>
        <taxon>Diatrypaceae</taxon>
        <taxon>Eutypa</taxon>
    </lineage>
</organism>
<dbReference type="Proteomes" id="UP000012174">
    <property type="component" value="Unassembled WGS sequence"/>
</dbReference>
<accession>M7SNP1</accession>
<evidence type="ECO:0000313" key="4">
    <source>
        <dbReference type="Proteomes" id="UP000012174"/>
    </source>
</evidence>
<evidence type="ECO:0000259" key="2">
    <source>
        <dbReference type="Pfam" id="PF26640"/>
    </source>
</evidence>
<feature type="domain" description="DUF8212" evidence="2">
    <location>
        <begin position="234"/>
        <end position="259"/>
    </location>
</feature>
<dbReference type="Pfam" id="PF26640">
    <property type="entry name" value="DUF8212"/>
    <property type="match status" value="1"/>
</dbReference>
<dbReference type="InterPro" id="IPR058525">
    <property type="entry name" value="DUF8212"/>
</dbReference>
<dbReference type="Pfam" id="PF06985">
    <property type="entry name" value="HET"/>
    <property type="match status" value="1"/>
</dbReference>
<dbReference type="PANTHER" id="PTHR10622">
    <property type="entry name" value="HET DOMAIN-CONTAINING PROTEIN"/>
    <property type="match status" value="1"/>
</dbReference>
<evidence type="ECO:0000313" key="3">
    <source>
        <dbReference type="EMBL" id="EMR66053.1"/>
    </source>
</evidence>
<dbReference type="InterPro" id="IPR010730">
    <property type="entry name" value="HET"/>
</dbReference>
<proteinExistence type="predicted"/>
<keyword evidence="4" id="KW-1185">Reference proteome</keyword>
<gene>
    <name evidence="3" type="ORF">UCREL1_6966</name>
</gene>
<dbReference type="EMBL" id="KB706720">
    <property type="protein sequence ID" value="EMR66053.1"/>
    <property type="molecule type" value="Genomic_DNA"/>
</dbReference>
<dbReference type="OMA" id="IEFTCQQ"/>
<dbReference type="HOGENOM" id="CLU_000288_138_0_1"/>
<dbReference type="eggNOG" id="KOG4177">
    <property type="taxonomic scope" value="Eukaryota"/>
</dbReference>
<feature type="domain" description="Heterokaryon incompatibility" evidence="1">
    <location>
        <begin position="21"/>
        <end position="117"/>
    </location>
</feature>
<dbReference type="OrthoDB" id="20872at2759"/>
<protein>
    <submittedName>
        <fullName evidence="3">Putative het domain-containing protein</fullName>
    </submittedName>
</protein>
<name>M7SNP1_EUTLA</name>
<dbReference type="PANTHER" id="PTHR10622:SF10">
    <property type="entry name" value="HET DOMAIN-CONTAINING PROTEIN"/>
    <property type="match status" value="1"/>
</dbReference>
<dbReference type="KEGG" id="ela:UCREL1_6966"/>
<dbReference type="AlphaFoldDB" id="M7SNP1"/>
<dbReference type="STRING" id="1287681.M7SNP1"/>
<evidence type="ECO:0000259" key="1">
    <source>
        <dbReference type="Pfam" id="PF06985"/>
    </source>
</evidence>
<reference evidence="4" key="1">
    <citation type="journal article" date="2013" name="Genome Announc.">
        <title>Draft genome sequence of the grapevine dieback fungus Eutypa lata UCR-EL1.</title>
        <authorList>
            <person name="Blanco-Ulate B."/>
            <person name="Rolshausen P.E."/>
            <person name="Cantu D."/>
        </authorList>
    </citation>
    <scope>NUCLEOTIDE SEQUENCE [LARGE SCALE GENOMIC DNA]</scope>
    <source>
        <strain evidence="4">UCR-EL1</strain>
    </source>
</reference>